<dbReference type="RefSeq" id="WP_186412588.1">
    <property type="nucleotide sequence ID" value="NZ_FLQY01000390.1"/>
</dbReference>
<dbReference type="PANTHER" id="PTHR39335">
    <property type="entry name" value="BLL4220 PROTEIN"/>
    <property type="match status" value="1"/>
</dbReference>
<proteinExistence type="predicted"/>
<reference evidence="2 3" key="1">
    <citation type="submission" date="2016-06" db="EMBL/GenBank/DDBJ databases">
        <authorList>
            <person name="Kjaerup R.B."/>
            <person name="Dalgaard T.S."/>
            <person name="Juul-Madsen H.R."/>
        </authorList>
    </citation>
    <scope>NUCLEOTIDE SEQUENCE [LARGE SCALE GENOMIC DNA]</scope>
    <source>
        <strain evidence="2">2</strain>
    </source>
</reference>
<dbReference type="Pfam" id="PF03640">
    <property type="entry name" value="Lipoprotein_15"/>
    <property type="match status" value="2"/>
</dbReference>
<name>A0A1A8Y1M8_9RHOO</name>
<evidence type="ECO:0000313" key="2">
    <source>
        <dbReference type="EMBL" id="SBT11040.1"/>
    </source>
</evidence>
<evidence type="ECO:0000256" key="1">
    <source>
        <dbReference type="SAM" id="SignalP"/>
    </source>
</evidence>
<dbReference type="PIRSF" id="PIRSF029720">
    <property type="entry name" value="UCP029720"/>
    <property type="match status" value="1"/>
</dbReference>
<dbReference type="GO" id="GO:0043448">
    <property type="term" value="P:alkane catabolic process"/>
    <property type="evidence" value="ECO:0007669"/>
    <property type="project" value="TreeGrafter"/>
</dbReference>
<keyword evidence="3" id="KW-1185">Reference proteome</keyword>
<dbReference type="InterPro" id="IPR014558">
    <property type="entry name" value="UCP029720"/>
</dbReference>
<dbReference type="EMBL" id="FLQY01000390">
    <property type="protein sequence ID" value="SBT11040.1"/>
    <property type="molecule type" value="Genomic_DNA"/>
</dbReference>
<keyword evidence="1" id="KW-0732">Signal</keyword>
<sequence length="135" mass="14419">MKRNLFSLTLFSAILAASLSAQANPTMEKGGIVSTKDGRSLYTFDKDSKGHSNCTGGCATAWPPFAVTDASMADANFTVIKRDDGTSQWAYQGMPLYLYAGDANPGDMNGDNKNGVWHLVRNDMKPAAAKPSSGY</sequence>
<gene>
    <name evidence="2" type="ORF">PROAA_850014</name>
</gene>
<protein>
    <submittedName>
        <fullName evidence="2">Putative exported protein</fullName>
    </submittedName>
</protein>
<evidence type="ECO:0000313" key="3">
    <source>
        <dbReference type="Proteomes" id="UP000199600"/>
    </source>
</evidence>
<dbReference type="InterPro" id="IPR005297">
    <property type="entry name" value="Lipoprotein_repeat"/>
</dbReference>
<dbReference type="PANTHER" id="PTHR39335:SF1">
    <property type="entry name" value="BLL4220 PROTEIN"/>
    <property type="match status" value="1"/>
</dbReference>
<organism evidence="2 3">
    <name type="scientific">Candidatus Propionivibrio aalborgensis</name>
    <dbReference type="NCBI Taxonomy" id="1860101"/>
    <lineage>
        <taxon>Bacteria</taxon>
        <taxon>Pseudomonadati</taxon>
        <taxon>Pseudomonadota</taxon>
        <taxon>Betaproteobacteria</taxon>
        <taxon>Rhodocyclales</taxon>
        <taxon>Rhodocyclaceae</taxon>
        <taxon>Propionivibrio</taxon>
    </lineage>
</organism>
<accession>A0A1A8Y1M8</accession>
<feature type="chain" id="PRO_5008381975" evidence="1">
    <location>
        <begin position="24"/>
        <end position="135"/>
    </location>
</feature>
<dbReference type="AlphaFoldDB" id="A0A1A8Y1M8"/>
<dbReference type="Proteomes" id="UP000199600">
    <property type="component" value="Unassembled WGS sequence"/>
</dbReference>
<feature type="signal peptide" evidence="1">
    <location>
        <begin position="1"/>
        <end position="23"/>
    </location>
</feature>